<dbReference type="Proteomes" id="UP001151760">
    <property type="component" value="Unassembled WGS sequence"/>
</dbReference>
<accession>A0ABQ4YDK5</accession>
<dbReference type="EMBL" id="BQNB010010307">
    <property type="protein sequence ID" value="GJS75491.1"/>
    <property type="molecule type" value="Genomic_DNA"/>
</dbReference>
<evidence type="ECO:0000256" key="1">
    <source>
        <dbReference type="SAM" id="MobiDB-lite"/>
    </source>
</evidence>
<keyword evidence="3" id="KW-1185">Reference proteome</keyword>
<proteinExistence type="predicted"/>
<protein>
    <submittedName>
        <fullName evidence="2">Uncharacterized protein</fullName>
    </submittedName>
</protein>
<name>A0ABQ4YDK5_9ASTR</name>
<comment type="caution">
    <text evidence="2">The sequence shown here is derived from an EMBL/GenBank/DDBJ whole genome shotgun (WGS) entry which is preliminary data.</text>
</comment>
<reference evidence="2" key="2">
    <citation type="submission" date="2022-01" db="EMBL/GenBank/DDBJ databases">
        <authorList>
            <person name="Yamashiro T."/>
            <person name="Shiraishi A."/>
            <person name="Satake H."/>
            <person name="Nakayama K."/>
        </authorList>
    </citation>
    <scope>NUCLEOTIDE SEQUENCE</scope>
</reference>
<feature type="region of interest" description="Disordered" evidence="1">
    <location>
        <begin position="197"/>
        <end position="242"/>
    </location>
</feature>
<evidence type="ECO:0000313" key="2">
    <source>
        <dbReference type="EMBL" id="GJS75491.1"/>
    </source>
</evidence>
<organism evidence="2 3">
    <name type="scientific">Tanacetum coccineum</name>
    <dbReference type="NCBI Taxonomy" id="301880"/>
    <lineage>
        <taxon>Eukaryota</taxon>
        <taxon>Viridiplantae</taxon>
        <taxon>Streptophyta</taxon>
        <taxon>Embryophyta</taxon>
        <taxon>Tracheophyta</taxon>
        <taxon>Spermatophyta</taxon>
        <taxon>Magnoliopsida</taxon>
        <taxon>eudicotyledons</taxon>
        <taxon>Gunneridae</taxon>
        <taxon>Pentapetalae</taxon>
        <taxon>asterids</taxon>
        <taxon>campanulids</taxon>
        <taxon>Asterales</taxon>
        <taxon>Asteraceae</taxon>
        <taxon>Asteroideae</taxon>
        <taxon>Anthemideae</taxon>
        <taxon>Anthemidinae</taxon>
        <taxon>Tanacetum</taxon>
    </lineage>
</organism>
<evidence type="ECO:0000313" key="3">
    <source>
        <dbReference type="Proteomes" id="UP001151760"/>
    </source>
</evidence>
<gene>
    <name evidence="2" type="ORF">Tco_0725372</name>
</gene>
<reference evidence="2" key="1">
    <citation type="journal article" date="2022" name="Int. J. Mol. Sci.">
        <title>Draft Genome of Tanacetum Coccineum: Genomic Comparison of Closely Related Tanacetum-Family Plants.</title>
        <authorList>
            <person name="Yamashiro T."/>
            <person name="Shiraishi A."/>
            <person name="Nakayama K."/>
            <person name="Satake H."/>
        </authorList>
    </citation>
    <scope>NUCLEOTIDE SEQUENCE</scope>
</reference>
<sequence>MREFDHWIDECEQRGDNDDEDRDKNFQESVHGYPQLQTAQAQLFKSRPRLDLTWSNCCGYDPKDTTRSGDIRDLTDEEAIYRIRPSCYVSVQYRFLIQKRKADAALCRMDDEKAWDKGTRCGELLSLQRHLTYLGKIRTALKELRLSVSWRGNSIQLQPWRTNPLSLIVSLSEQVPVNTYTAKVSWRDLGLTGTDISEITRKPSKTGKHEHENGRVYKSRKPKPEKVKSSVQPIHLKQQKFN</sequence>